<keyword evidence="2" id="KW-0677">Repeat</keyword>
<protein>
    <submittedName>
        <fullName evidence="4">Uncharacterized protein</fullName>
    </submittedName>
</protein>
<dbReference type="SUPFAM" id="SSF52058">
    <property type="entry name" value="L domain-like"/>
    <property type="match status" value="1"/>
</dbReference>
<feature type="region of interest" description="Disordered" evidence="3">
    <location>
        <begin position="1"/>
        <end position="55"/>
    </location>
</feature>
<dbReference type="Proteomes" id="UP001230051">
    <property type="component" value="Unassembled WGS sequence"/>
</dbReference>
<dbReference type="Pfam" id="PF14580">
    <property type="entry name" value="LRR_9"/>
    <property type="match status" value="1"/>
</dbReference>
<sequence>MSESSSGVVTSSESLPKSNYSAYSDLSGSNTPLPVILRSRGTEEQSPDSGIASPLPSNRFRFTAWHNLEGHEIRGAQLTSPRVREGPPESELFLRGEENYLIGKRTTEEKGKWESRLQENWENCVELNLSYQDLGDSYQLENFKRILRRLIRVERLQLVDNSLKDLSSIRLPRCKRLNLNKNHLTSIRHLPKIPQIQHLSLAENNIRTLCDLSELGTTPLESLTLKRNPCEFQEDYRSKVFSSLPNLKLLDGIPKLPADCAPLQSTDTSRMCTIL</sequence>
<evidence type="ECO:0000313" key="5">
    <source>
        <dbReference type="Proteomes" id="UP001230051"/>
    </source>
</evidence>
<dbReference type="EMBL" id="JAGXEW010000016">
    <property type="protein sequence ID" value="KAK1162512.1"/>
    <property type="molecule type" value="Genomic_DNA"/>
</dbReference>
<keyword evidence="1" id="KW-0433">Leucine-rich repeat</keyword>
<feature type="compositionally biased region" description="Polar residues" evidence="3">
    <location>
        <begin position="15"/>
        <end position="32"/>
    </location>
</feature>
<evidence type="ECO:0000313" key="4">
    <source>
        <dbReference type="EMBL" id="KAK1162512.1"/>
    </source>
</evidence>
<evidence type="ECO:0000256" key="3">
    <source>
        <dbReference type="SAM" id="MobiDB-lite"/>
    </source>
</evidence>
<dbReference type="AlphaFoldDB" id="A0AAD8G4A7"/>
<dbReference type="InterPro" id="IPR032675">
    <property type="entry name" value="LRR_dom_sf"/>
</dbReference>
<dbReference type="PANTHER" id="PTHR18849">
    <property type="entry name" value="LEUCINE RICH REPEAT PROTEIN"/>
    <property type="match status" value="1"/>
</dbReference>
<dbReference type="PANTHER" id="PTHR18849:SF4">
    <property type="entry name" value="GENE 29133-RELATED"/>
    <property type="match status" value="1"/>
</dbReference>
<name>A0AAD8G4A7_ACIOX</name>
<comment type="caution">
    <text evidence="4">The sequence shown here is derived from an EMBL/GenBank/DDBJ whole genome shotgun (WGS) entry which is preliminary data.</text>
</comment>
<organism evidence="4 5">
    <name type="scientific">Acipenser oxyrinchus oxyrinchus</name>
    <dbReference type="NCBI Taxonomy" id="40147"/>
    <lineage>
        <taxon>Eukaryota</taxon>
        <taxon>Metazoa</taxon>
        <taxon>Chordata</taxon>
        <taxon>Craniata</taxon>
        <taxon>Vertebrata</taxon>
        <taxon>Euteleostomi</taxon>
        <taxon>Actinopterygii</taxon>
        <taxon>Chondrostei</taxon>
        <taxon>Acipenseriformes</taxon>
        <taxon>Acipenseridae</taxon>
        <taxon>Acipenser</taxon>
    </lineage>
</organism>
<accession>A0AAD8G4A7</accession>
<dbReference type="InterPro" id="IPR001611">
    <property type="entry name" value="Leu-rich_rpt"/>
</dbReference>
<gene>
    <name evidence="4" type="ORF">AOXY_G17388</name>
</gene>
<feature type="compositionally biased region" description="Low complexity" evidence="3">
    <location>
        <begin position="1"/>
        <end position="14"/>
    </location>
</feature>
<evidence type="ECO:0000256" key="2">
    <source>
        <dbReference type="ARBA" id="ARBA00022737"/>
    </source>
</evidence>
<keyword evidence="5" id="KW-1185">Reference proteome</keyword>
<dbReference type="Gene3D" id="3.80.10.10">
    <property type="entry name" value="Ribonuclease Inhibitor"/>
    <property type="match status" value="1"/>
</dbReference>
<proteinExistence type="predicted"/>
<dbReference type="PROSITE" id="PS51450">
    <property type="entry name" value="LRR"/>
    <property type="match status" value="1"/>
</dbReference>
<evidence type="ECO:0000256" key="1">
    <source>
        <dbReference type="ARBA" id="ARBA00022614"/>
    </source>
</evidence>
<reference evidence="4" key="1">
    <citation type="submission" date="2022-02" db="EMBL/GenBank/DDBJ databases">
        <title>Atlantic sturgeon de novo genome assembly.</title>
        <authorList>
            <person name="Stock M."/>
            <person name="Klopp C."/>
            <person name="Guiguen Y."/>
            <person name="Cabau C."/>
            <person name="Parinello H."/>
            <person name="Santidrian Yebra-Pimentel E."/>
            <person name="Kuhl H."/>
            <person name="Dirks R.P."/>
            <person name="Guessner J."/>
            <person name="Wuertz S."/>
            <person name="Du K."/>
            <person name="Schartl M."/>
        </authorList>
    </citation>
    <scope>NUCLEOTIDE SEQUENCE</scope>
    <source>
        <strain evidence="4">STURGEONOMICS-FGT-2020</strain>
        <tissue evidence="4">Whole blood</tissue>
    </source>
</reference>